<evidence type="ECO:0000256" key="12">
    <source>
        <dbReference type="ARBA" id="ARBA00045850"/>
    </source>
</evidence>
<accession>A0AAE1FWM9</accession>
<comment type="function">
    <text evidence="12">Transposase-derived protein that may have nuclease activity. Does not have transposase activity.</text>
</comment>
<feature type="domain" description="DDE Tnp4" evidence="14">
    <location>
        <begin position="66"/>
        <end position="171"/>
    </location>
</feature>
<reference evidence="15" key="1">
    <citation type="submission" date="2023-10" db="EMBL/GenBank/DDBJ databases">
        <title>Genome assemblies of two species of porcelain crab, Petrolisthes cinctipes and Petrolisthes manimaculis (Anomura: Porcellanidae).</title>
        <authorList>
            <person name="Angst P."/>
        </authorList>
    </citation>
    <scope>NUCLEOTIDE SEQUENCE</scope>
    <source>
        <strain evidence="15">PB745_01</strain>
        <tissue evidence="15">Gill</tissue>
    </source>
</reference>
<evidence type="ECO:0000256" key="13">
    <source>
        <dbReference type="SAM" id="MobiDB-lite"/>
    </source>
</evidence>
<evidence type="ECO:0000256" key="3">
    <source>
        <dbReference type="ARBA" id="ARBA00004496"/>
    </source>
</evidence>
<comment type="similarity">
    <text evidence="4">Belongs to the HARBI1 family.</text>
</comment>
<evidence type="ECO:0000259" key="14">
    <source>
        <dbReference type="Pfam" id="PF13359"/>
    </source>
</evidence>
<comment type="caution">
    <text evidence="15">The sequence shown here is derived from an EMBL/GenBank/DDBJ whole genome shotgun (WGS) entry which is preliminary data.</text>
</comment>
<dbReference type="PRINTS" id="PR02086">
    <property type="entry name" value="PUTNUCHARBI1"/>
</dbReference>
<evidence type="ECO:0000256" key="7">
    <source>
        <dbReference type="ARBA" id="ARBA00022722"/>
    </source>
</evidence>
<evidence type="ECO:0000256" key="4">
    <source>
        <dbReference type="ARBA" id="ARBA00006958"/>
    </source>
</evidence>
<dbReference type="PANTHER" id="PTHR22930:SF286">
    <property type="entry name" value="NUCLEASE HARBI1"/>
    <property type="match status" value="1"/>
</dbReference>
<dbReference type="GO" id="GO:0046872">
    <property type="term" value="F:metal ion binding"/>
    <property type="evidence" value="ECO:0007669"/>
    <property type="project" value="UniProtKB-KW"/>
</dbReference>
<comment type="cofactor">
    <cofactor evidence="1">
        <name>a divalent metal cation</name>
        <dbReference type="ChEBI" id="CHEBI:60240"/>
    </cofactor>
</comment>
<feature type="region of interest" description="Disordered" evidence="13">
    <location>
        <begin position="321"/>
        <end position="363"/>
    </location>
</feature>
<sequence>MQLCNADDFGISQQTAGRVISQTLDALATPALLGRYIKFPRIQAKIQEKQADFREIANFPGIVGVIDGTHVRIVAPREYEAEYANRKNYHSLNIQVVFDAQYRILDVVAQWPGSVHDSRIWNECGLKGKFERGVIPGGCHLLGDSGYSCQPWLLTPYLQPRNVAQEAYNRANIPPRVTIIAEAINEANHSPRLTSQARNIIMNVYHYFRHQDERESEIDVELRTASATGFSARSLHRIKRQHQCGEIKSPPSRTRIASVMGSVDDFDKDCIRREVLSFYERGELPTVDTLLERVTQVVAELTFGEEYTSEDGASLRDELTISRPSPSPSLVSHTSVSANDSPPSTNLKISSNRKRKESAKDKDIDNSLNALSDYFAKKDQLENLLLPWAS</sequence>
<evidence type="ECO:0000256" key="10">
    <source>
        <dbReference type="ARBA" id="ARBA00023242"/>
    </source>
</evidence>
<comment type="subcellular location">
    <subcellularLocation>
        <location evidence="3">Cytoplasm</location>
    </subcellularLocation>
    <subcellularLocation>
        <location evidence="2">Nucleus</location>
    </subcellularLocation>
</comment>
<dbReference type="GO" id="GO:0004518">
    <property type="term" value="F:nuclease activity"/>
    <property type="evidence" value="ECO:0007669"/>
    <property type="project" value="UniProtKB-KW"/>
</dbReference>
<evidence type="ECO:0000256" key="11">
    <source>
        <dbReference type="ARBA" id="ARBA00030126"/>
    </source>
</evidence>
<evidence type="ECO:0000313" key="16">
    <source>
        <dbReference type="Proteomes" id="UP001286313"/>
    </source>
</evidence>
<feature type="compositionally biased region" description="Polar residues" evidence="13">
    <location>
        <begin position="322"/>
        <end position="350"/>
    </location>
</feature>
<dbReference type="EMBL" id="JAWQEG010001271">
    <property type="protein sequence ID" value="KAK3880921.1"/>
    <property type="molecule type" value="Genomic_DNA"/>
</dbReference>
<keyword evidence="6" id="KW-0963">Cytoplasm</keyword>
<proteinExistence type="inferred from homology"/>
<dbReference type="PANTHER" id="PTHR22930">
    <property type="match status" value="1"/>
</dbReference>
<dbReference type="GO" id="GO:0016787">
    <property type="term" value="F:hydrolase activity"/>
    <property type="evidence" value="ECO:0007669"/>
    <property type="project" value="UniProtKB-KW"/>
</dbReference>
<keyword evidence="16" id="KW-1185">Reference proteome</keyword>
<dbReference type="Pfam" id="PF13359">
    <property type="entry name" value="DDE_Tnp_4"/>
    <property type="match status" value="1"/>
</dbReference>
<keyword evidence="8" id="KW-0479">Metal-binding</keyword>
<evidence type="ECO:0000256" key="5">
    <source>
        <dbReference type="ARBA" id="ARBA00015519"/>
    </source>
</evidence>
<protein>
    <recommendedName>
        <fullName evidence="5">Putative nuclease HARBI1</fullName>
    </recommendedName>
    <alternativeName>
        <fullName evidence="11">Harbinger transposase-derived nuclease</fullName>
    </alternativeName>
</protein>
<dbReference type="Proteomes" id="UP001286313">
    <property type="component" value="Unassembled WGS sequence"/>
</dbReference>
<gene>
    <name evidence="15" type="ORF">Pcinc_014571</name>
</gene>
<evidence type="ECO:0000256" key="8">
    <source>
        <dbReference type="ARBA" id="ARBA00022723"/>
    </source>
</evidence>
<keyword evidence="7" id="KW-0540">Nuclease</keyword>
<evidence type="ECO:0000256" key="2">
    <source>
        <dbReference type="ARBA" id="ARBA00004123"/>
    </source>
</evidence>
<dbReference type="InterPro" id="IPR027806">
    <property type="entry name" value="HARBI1_dom"/>
</dbReference>
<dbReference type="InterPro" id="IPR026103">
    <property type="entry name" value="HARBI1_animal"/>
</dbReference>
<dbReference type="GO" id="GO:0005634">
    <property type="term" value="C:nucleus"/>
    <property type="evidence" value="ECO:0007669"/>
    <property type="project" value="UniProtKB-SubCell"/>
</dbReference>
<organism evidence="15 16">
    <name type="scientific">Petrolisthes cinctipes</name>
    <name type="common">Flat porcelain crab</name>
    <dbReference type="NCBI Taxonomy" id="88211"/>
    <lineage>
        <taxon>Eukaryota</taxon>
        <taxon>Metazoa</taxon>
        <taxon>Ecdysozoa</taxon>
        <taxon>Arthropoda</taxon>
        <taxon>Crustacea</taxon>
        <taxon>Multicrustacea</taxon>
        <taxon>Malacostraca</taxon>
        <taxon>Eumalacostraca</taxon>
        <taxon>Eucarida</taxon>
        <taxon>Decapoda</taxon>
        <taxon>Pleocyemata</taxon>
        <taxon>Anomura</taxon>
        <taxon>Galatheoidea</taxon>
        <taxon>Porcellanidae</taxon>
        <taxon>Petrolisthes</taxon>
    </lineage>
</organism>
<evidence type="ECO:0000256" key="6">
    <source>
        <dbReference type="ARBA" id="ARBA00022490"/>
    </source>
</evidence>
<dbReference type="InterPro" id="IPR045249">
    <property type="entry name" value="HARBI1-like"/>
</dbReference>
<dbReference type="GO" id="GO:0005737">
    <property type="term" value="C:cytoplasm"/>
    <property type="evidence" value="ECO:0007669"/>
    <property type="project" value="UniProtKB-SubCell"/>
</dbReference>
<keyword evidence="10" id="KW-0539">Nucleus</keyword>
<dbReference type="AlphaFoldDB" id="A0AAE1FWM9"/>
<evidence type="ECO:0000313" key="15">
    <source>
        <dbReference type="EMBL" id="KAK3880921.1"/>
    </source>
</evidence>
<keyword evidence="9" id="KW-0378">Hydrolase</keyword>
<evidence type="ECO:0000256" key="9">
    <source>
        <dbReference type="ARBA" id="ARBA00022801"/>
    </source>
</evidence>
<evidence type="ECO:0000256" key="1">
    <source>
        <dbReference type="ARBA" id="ARBA00001968"/>
    </source>
</evidence>
<name>A0AAE1FWM9_PETCI</name>